<dbReference type="AlphaFoldDB" id="A0A7Y4JUU6"/>
<organism evidence="1 2">
    <name type="scientific">Corallococcus exercitus</name>
    <dbReference type="NCBI Taxonomy" id="2316736"/>
    <lineage>
        <taxon>Bacteria</taxon>
        <taxon>Pseudomonadati</taxon>
        <taxon>Myxococcota</taxon>
        <taxon>Myxococcia</taxon>
        <taxon>Myxococcales</taxon>
        <taxon>Cystobacterineae</taxon>
        <taxon>Myxococcaceae</taxon>
        <taxon>Corallococcus</taxon>
    </lineage>
</organism>
<sequence>LAFSGPGVFGHRYDNPTATEQTVLGVYRPRLVLSEQEAAGSAAPVGPGTLYYLPE</sequence>
<dbReference type="Proteomes" id="UP000528460">
    <property type="component" value="Unassembled WGS sequence"/>
</dbReference>
<evidence type="ECO:0000313" key="2">
    <source>
        <dbReference type="Proteomes" id="UP000528460"/>
    </source>
</evidence>
<name>A0A7Y4JUU6_9BACT</name>
<gene>
    <name evidence="1" type="ORF">HNS30_21395</name>
</gene>
<comment type="caution">
    <text evidence="1">The sequence shown here is derived from an EMBL/GenBank/DDBJ whole genome shotgun (WGS) entry which is preliminary data.</text>
</comment>
<accession>A0A7Y4JUU6</accession>
<dbReference type="EMBL" id="JABFJW010000169">
    <property type="protein sequence ID" value="NOK11601.1"/>
    <property type="molecule type" value="Genomic_DNA"/>
</dbReference>
<proteinExistence type="predicted"/>
<reference evidence="1 2" key="1">
    <citation type="submission" date="2020-05" db="EMBL/GenBank/DDBJ databases">
        <authorList>
            <person name="Whitworth D."/>
        </authorList>
    </citation>
    <scope>NUCLEOTIDE SEQUENCE [LARGE SCALE GENOMIC DNA]</scope>
    <source>
        <strain evidence="1 2">CA046A</strain>
    </source>
</reference>
<evidence type="ECO:0000313" key="1">
    <source>
        <dbReference type="EMBL" id="NOK11601.1"/>
    </source>
</evidence>
<protein>
    <submittedName>
        <fullName evidence="1">Dihydroneopterin aldolase</fullName>
    </submittedName>
</protein>
<feature type="non-terminal residue" evidence="1">
    <location>
        <position position="1"/>
    </location>
</feature>